<feature type="compositionally biased region" description="Basic residues" evidence="1">
    <location>
        <begin position="196"/>
        <end position="208"/>
    </location>
</feature>
<feature type="region of interest" description="Disordered" evidence="1">
    <location>
        <begin position="170"/>
        <end position="232"/>
    </location>
</feature>
<feature type="compositionally biased region" description="Low complexity" evidence="1">
    <location>
        <begin position="85"/>
        <end position="98"/>
    </location>
</feature>
<sequence length="232" mass="25253">MKLYDHYKKFGLSPHFFIVTLLKRGKWCLLLRFYGVVVDQTYGYLLLATTNIRKTERKPSTSLTHSFDLQPPTSVASLSQTNLHQPPTTNHQPPTIQPRRSQTSINHQPPSRPLHHHRCPSAAAPSSLFFAGKQSPLQPPSVIVAPSIAAPSVGTPSLLETPHCCSEIQSSLQPPSIVGAPSAGVTSVTAPSSSRHPPHRALHRHATHRLPSSVTPSLPSSLSSSQNPSFRT</sequence>
<feature type="compositionally biased region" description="Polar residues" evidence="1">
    <location>
        <begin position="60"/>
        <end position="84"/>
    </location>
</feature>
<proteinExistence type="predicted"/>
<reference evidence="2 3" key="1">
    <citation type="journal article" date="2023" name="Plants (Basel)">
        <title>Bridging the Gap: Combining Genomics and Transcriptomics Approaches to Understand Stylosanthes scabra, an Orphan Legume from the Brazilian Caatinga.</title>
        <authorList>
            <person name="Ferreira-Neto J.R.C."/>
            <person name="da Silva M.D."/>
            <person name="Binneck E."/>
            <person name="de Melo N.F."/>
            <person name="da Silva R.H."/>
            <person name="de Melo A.L.T.M."/>
            <person name="Pandolfi V."/>
            <person name="Bustamante F.O."/>
            <person name="Brasileiro-Vidal A.C."/>
            <person name="Benko-Iseppon A.M."/>
        </authorList>
    </citation>
    <scope>NUCLEOTIDE SEQUENCE [LARGE SCALE GENOMIC DNA]</scope>
    <source>
        <tissue evidence="2">Leaves</tissue>
    </source>
</reference>
<feature type="non-terminal residue" evidence="2">
    <location>
        <position position="232"/>
    </location>
</feature>
<dbReference type="Proteomes" id="UP001341840">
    <property type="component" value="Unassembled WGS sequence"/>
</dbReference>
<name>A0ABU6VQD9_9FABA</name>
<protein>
    <submittedName>
        <fullName evidence="2">Uncharacterized protein</fullName>
    </submittedName>
</protein>
<gene>
    <name evidence="2" type="ORF">PIB30_075964</name>
</gene>
<evidence type="ECO:0000256" key="1">
    <source>
        <dbReference type="SAM" id="MobiDB-lite"/>
    </source>
</evidence>
<feature type="region of interest" description="Disordered" evidence="1">
    <location>
        <begin position="57"/>
        <end position="121"/>
    </location>
</feature>
<organism evidence="2 3">
    <name type="scientific">Stylosanthes scabra</name>
    <dbReference type="NCBI Taxonomy" id="79078"/>
    <lineage>
        <taxon>Eukaryota</taxon>
        <taxon>Viridiplantae</taxon>
        <taxon>Streptophyta</taxon>
        <taxon>Embryophyta</taxon>
        <taxon>Tracheophyta</taxon>
        <taxon>Spermatophyta</taxon>
        <taxon>Magnoliopsida</taxon>
        <taxon>eudicotyledons</taxon>
        <taxon>Gunneridae</taxon>
        <taxon>Pentapetalae</taxon>
        <taxon>rosids</taxon>
        <taxon>fabids</taxon>
        <taxon>Fabales</taxon>
        <taxon>Fabaceae</taxon>
        <taxon>Papilionoideae</taxon>
        <taxon>50 kb inversion clade</taxon>
        <taxon>dalbergioids sensu lato</taxon>
        <taxon>Dalbergieae</taxon>
        <taxon>Pterocarpus clade</taxon>
        <taxon>Stylosanthes</taxon>
    </lineage>
</organism>
<evidence type="ECO:0000313" key="2">
    <source>
        <dbReference type="EMBL" id="MED6175182.1"/>
    </source>
</evidence>
<feature type="compositionally biased region" description="Polar residues" evidence="1">
    <location>
        <begin position="99"/>
        <end position="109"/>
    </location>
</feature>
<dbReference type="EMBL" id="JASCZI010152017">
    <property type="protein sequence ID" value="MED6175182.1"/>
    <property type="molecule type" value="Genomic_DNA"/>
</dbReference>
<accession>A0ABU6VQD9</accession>
<evidence type="ECO:0000313" key="3">
    <source>
        <dbReference type="Proteomes" id="UP001341840"/>
    </source>
</evidence>
<feature type="compositionally biased region" description="Low complexity" evidence="1">
    <location>
        <begin position="209"/>
        <end position="232"/>
    </location>
</feature>
<keyword evidence="3" id="KW-1185">Reference proteome</keyword>
<comment type="caution">
    <text evidence="2">The sequence shown here is derived from an EMBL/GenBank/DDBJ whole genome shotgun (WGS) entry which is preliminary data.</text>
</comment>